<comment type="caution">
    <text evidence="4">The sequence shown here is derived from an EMBL/GenBank/DDBJ whole genome shotgun (WGS) entry which is preliminary data.</text>
</comment>
<feature type="transmembrane region" description="Helical" evidence="2">
    <location>
        <begin position="15"/>
        <end position="34"/>
    </location>
</feature>
<dbReference type="EMBL" id="VLPL01000001">
    <property type="protein sequence ID" value="TSJ48203.1"/>
    <property type="molecule type" value="Genomic_DNA"/>
</dbReference>
<feature type="domain" description="Secretion system C-terminal sorting" evidence="3">
    <location>
        <begin position="291"/>
        <end position="348"/>
    </location>
</feature>
<dbReference type="InterPro" id="IPR026444">
    <property type="entry name" value="Secre_tail"/>
</dbReference>
<keyword evidence="2" id="KW-0812">Transmembrane</keyword>
<protein>
    <submittedName>
        <fullName evidence="4">DUF4465 domain-containing protein</fullName>
    </submittedName>
</protein>
<evidence type="ECO:0000259" key="3">
    <source>
        <dbReference type="Pfam" id="PF18962"/>
    </source>
</evidence>
<proteinExistence type="predicted"/>
<evidence type="ECO:0000256" key="1">
    <source>
        <dbReference type="ARBA" id="ARBA00022729"/>
    </source>
</evidence>
<dbReference type="Gene3D" id="2.60.120.1350">
    <property type="entry name" value="Protein of unknown function DUF4465"/>
    <property type="match status" value="1"/>
</dbReference>
<gene>
    <name evidence="4" type="ORF">FO442_03430</name>
</gene>
<dbReference type="Pfam" id="PF14717">
    <property type="entry name" value="DUF4465"/>
    <property type="match status" value="1"/>
</dbReference>
<evidence type="ECO:0000313" key="4">
    <source>
        <dbReference type="EMBL" id="TSJ48203.1"/>
    </source>
</evidence>
<dbReference type="NCBIfam" id="TIGR04183">
    <property type="entry name" value="Por_Secre_tail"/>
    <property type="match status" value="1"/>
</dbReference>
<dbReference type="InterPro" id="IPR027828">
    <property type="entry name" value="DUF4465"/>
</dbReference>
<dbReference type="AlphaFoldDB" id="A0A556N7Y7"/>
<dbReference type="Pfam" id="PF18962">
    <property type="entry name" value="Por_Secre_tail"/>
    <property type="match status" value="1"/>
</dbReference>
<accession>A0A556N7Y7</accession>
<keyword evidence="5" id="KW-1185">Reference proteome</keyword>
<keyword evidence="2" id="KW-0472">Membrane</keyword>
<keyword evidence="2" id="KW-1133">Transmembrane helix</keyword>
<organism evidence="4 5">
    <name type="scientific">Fluviicola chungangensis</name>
    <dbReference type="NCBI Taxonomy" id="2597671"/>
    <lineage>
        <taxon>Bacteria</taxon>
        <taxon>Pseudomonadati</taxon>
        <taxon>Bacteroidota</taxon>
        <taxon>Flavobacteriia</taxon>
        <taxon>Flavobacteriales</taxon>
        <taxon>Crocinitomicaceae</taxon>
        <taxon>Fluviicola</taxon>
    </lineage>
</organism>
<evidence type="ECO:0000256" key="2">
    <source>
        <dbReference type="SAM" id="Phobius"/>
    </source>
</evidence>
<evidence type="ECO:0000313" key="5">
    <source>
        <dbReference type="Proteomes" id="UP000316008"/>
    </source>
</evidence>
<dbReference type="Proteomes" id="UP000316008">
    <property type="component" value="Unassembled WGS sequence"/>
</dbReference>
<reference evidence="4 5" key="1">
    <citation type="submission" date="2019-07" db="EMBL/GenBank/DDBJ databases">
        <authorList>
            <person name="Huq M.A."/>
        </authorList>
    </citation>
    <scope>NUCLEOTIDE SEQUENCE [LARGE SCALE GENOMIC DNA]</scope>
    <source>
        <strain evidence="4 5">MAH-3</strain>
    </source>
</reference>
<name>A0A556N7Y7_9FLAO</name>
<sequence length="358" mass="39180">MNEDFRLKSGSKWEVLLPICSYSLIFSFAFLLTFKCLKAMKKMLLAVSVCCIQYTQAQTVVTFDDLTLAPNTHWDGSDSTLGFTSGGVYFENSYDFDWDYWSGGFIYSSSTDVTTAGYTNDFSAYTGTGGNSSQNYAINYGGTGIDFGTEKVLSSIQLTNTTYAALSMRDGDMFGKQFGSVNNAQGNPDGTNGEDWFRLLIIGKDAQSNVTDTVIFYLADYRFANNTEDYIVDTWQTVDLTALGGVQFLEFELESSDHNAQGILTPAYFALDNIVYGTAGMNTLNRVNQEVYPNPGTGKFTVKSPNGQINVYALSGELILSQTTNGIGEIDLSSVQSGTYIIETSTSEGIARTHISKI</sequence>
<keyword evidence="1" id="KW-0732">Signal</keyword>
<dbReference type="OrthoDB" id="975232at2"/>